<keyword evidence="4" id="KW-1185">Reference proteome</keyword>
<keyword evidence="1" id="KW-0472">Membrane</keyword>
<dbReference type="Proteomes" id="UP001501570">
    <property type="component" value="Unassembled WGS sequence"/>
</dbReference>
<name>A0ABP9RPU5_9ACTN</name>
<evidence type="ECO:0000313" key="4">
    <source>
        <dbReference type="Proteomes" id="UP001501570"/>
    </source>
</evidence>
<dbReference type="PANTHER" id="PTHR19353">
    <property type="entry name" value="FATTY ACID DESATURASE 2"/>
    <property type="match status" value="1"/>
</dbReference>
<feature type="domain" description="Fatty acid desaturase" evidence="2">
    <location>
        <begin position="61"/>
        <end position="318"/>
    </location>
</feature>
<comment type="caution">
    <text evidence="3">The sequence shown here is derived from an EMBL/GenBank/DDBJ whole genome shotgun (WGS) entry which is preliminary data.</text>
</comment>
<dbReference type="EMBL" id="BAABJQ010000005">
    <property type="protein sequence ID" value="GAA5182890.1"/>
    <property type="molecule type" value="Genomic_DNA"/>
</dbReference>
<evidence type="ECO:0000313" key="3">
    <source>
        <dbReference type="EMBL" id="GAA5182890.1"/>
    </source>
</evidence>
<dbReference type="PIRSF" id="PIRSF015921">
    <property type="entry name" value="FA_sphinglp_des"/>
    <property type="match status" value="1"/>
</dbReference>
<keyword evidence="1" id="KW-0812">Transmembrane</keyword>
<dbReference type="CDD" id="cd03506">
    <property type="entry name" value="Delta6-FADS-like"/>
    <property type="match status" value="1"/>
</dbReference>
<organism evidence="3 4">
    <name type="scientific">Rugosimonospora acidiphila</name>
    <dbReference type="NCBI Taxonomy" id="556531"/>
    <lineage>
        <taxon>Bacteria</taxon>
        <taxon>Bacillati</taxon>
        <taxon>Actinomycetota</taxon>
        <taxon>Actinomycetes</taxon>
        <taxon>Micromonosporales</taxon>
        <taxon>Micromonosporaceae</taxon>
        <taxon>Rugosimonospora</taxon>
    </lineage>
</organism>
<proteinExistence type="predicted"/>
<dbReference type="InterPro" id="IPR012171">
    <property type="entry name" value="Fatty_acid_desaturase"/>
</dbReference>
<dbReference type="InterPro" id="IPR005804">
    <property type="entry name" value="FA_desaturase_dom"/>
</dbReference>
<dbReference type="RefSeq" id="WP_345628372.1">
    <property type="nucleotide sequence ID" value="NZ_BAABJQ010000005.1"/>
</dbReference>
<feature type="transmembrane region" description="Helical" evidence="1">
    <location>
        <begin position="37"/>
        <end position="59"/>
    </location>
</feature>
<feature type="transmembrane region" description="Helical" evidence="1">
    <location>
        <begin position="65"/>
        <end position="86"/>
    </location>
</feature>
<sequence length="346" mass="38409">MTSTTLTRVNPSTGSDFSALSRRIVAAGLLRRRSRYYAVRFLVTDAAFVAGWVLFAWLGDSWAQLLVAALLAVAFTQVAFLGHDAGHRQVSGRRGRSDVLGLLHGSLGVGLSYGWWMDKHTRHHANPNHEDRDPDVGAGALVWTREQAATRRGLLAALARRQAFLFFPLLLLEGLNLHVSSVRAVLRMPMRHRRWDAVLLAAHLLGYSAAVLLTLSPLRALAFVAVQQGLFGLYMGCAFAPNHKGMPVLTERDRLDFLRRQVLTSRDVGGAAVGVLLGGLNYQIEHHLFPSMPRPNLRRARPLVAQFCAERGIDYRSTTLTESYRQVLRYLHEVGAPLRQGRSPRG</sequence>
<feature type="transmembrane region" description="Helical" evidence="1">
    <location>
        <begin position="98"/>
        <end position="116"/>
    </location>
</feature>
<keyword evidence="1" id="KW-1133">Transmembrane helix</keyword>
<dbReference type="PANTHER" id="PTHR19353:SF19">
    <property type="entry name" value="DELTA(5) FATTY ACID DESATURASE C-RELATED"/>
    <property type="match status" value="1"/>
</dbReference>
<accession>A0ABP9RPU5</accession>
<feature type="transmembrane region" description="Helical" evidence="1">
    <location>
        <begin position="198"/>
        <end position="215"/>
    </location>
</feature>
<reference evidence="4" key="1">
    <citation type="journal article" date="2019" name="Int. J. Syst. Evol. Microbiol.">
        <title>The Global Catalogue of Microorganisms (GCM) 10K type strain sequencing project: providing services to taxonomists for standard genome sequencing and annotation.</title>
        <authorList>
            <consortium name="The Broad Institute Genomics Platform"/>
            <consortium name="The Broad Institute Genome Sequencing Center for Infectious Disease"/>
            <person name="Wu L."/>
            <person name="Ma J."/>
        </authorList>
    </citation>
    <scope>NUCLEOTIDE SEQUENCE [LARGE SCALE GENOMIC DNA]</scope>
    <source>
        <strain evidence="4">JCM 18304</strain>
    </source>
</reference>
<gene>
    <name evidence="3" type="ORF">GCM10023322_20810</name>
</gene>
<protein>
    <submittedName>
        <fullName evidence="3">Acyl-CoA desaturase</fullName>
    </submittedName>
</protein>
<evidence type="ECO:0000256" key="1">
    <source>
        <dbReference type="SAM" id="Phobius"/>
    </source>
</evidence>
<feature type="transmembrane region" description="Helical" evidence="1">
    <location>
        <begin position="163"/>
        <end position="186"/>
    </location>
</feature>
<evidence type="ECO:0000259" key="2">
    <source>
        <dbReference type="Pfam" id="PF00487"/>
    </source>
</evidence>
<dbReference type="Pfam" id="PF00487">
    <property type="entry name" value="FA_desaturase"/>
    <property type="match status" value="1"/>
</dbReference>